<dbReference type="AlphaFoldDB" id="A0A4P9A3U1"/>
<evidence type="ECO:0000313" key="2">
    <source>
        <dbReference type="EMBL" id="QCT42490.1"/>
    </source>
</evidence>
<dbReference type="Proteomes" id="UP000310639">
    <property type="component" value="Chromosome"/>
</dbReference>
<dbReference type="EMBL" id="CP040004">
    <property type="protein sequence ID" value="QCT42490.1"/>
    <property type="molecule type" value="Genomic_DNA"/>
</dbReference>
<evidence type="ECO:0008006" key="4">
    <source>
        <dbReference type="Google" id="ProtNLM"/>
    </source>
</evidence>
<protein>
    <recommendedName>
        <fullName evidence="4">Septum formation initiator family protein</fullName>
    </recommendedName>
</protein>
<sequence>MMIKKLDKHELRRLIYHIRHDYLTLNNVIIAGAVLIALSWAWGSVEAMQRNYHLQQLLDNKKQQVELETLKVSLAEYEAKYYQTVEYQDLAVRQRLGHGSPGEKQLIVPSTDVETEKTSAVSKQQLTESNLQQWTNFLFGANRKRS</sequence>
<keyword evidence="1" id="KW-1133">Transmembrane helix</keyword>
<gene>
    <name evidence="2" type="ORF">FBF37_03445</name>
</gene>
<reference evidence="2 3" key="1">
    <citation type="submission" date="2019-04" db="EMBL/GenBank/DDBJ databases">
        <title>Saccharibacteria TM7 genomes.</title>
        <authorList>
            <person name="Bor B."/>
            <person name="He X."/>
            <person name="Chen T."/>
            <person name="Dewhirst F.E."/>
        </authorList>
    </citation>
    <scope>NUCLEOTIDE SEQUENCE [LARGE SCALE GENOMIC DNA]</scope>
    <source>
        <strain evidence="2 3">BB001</strain>
    </source>
</reference>
<keyword evidence="3" id="KW-1185">Reference proteome</keyword>
<organism evidence="2 3">
    <name type="scientific">Candidatus Nanosynbacter featherlites</name>
    <dbReference type="NCBI Taxonomy" id="2572088"/>
    <lineage>
        <taxon>Bacteria</taxon>
        <taxon>Candidatus Saccharimonadota</taxon>
        <taxon>Candidatus Saccharimonadia</taxon>
        <taxon>Candidatus Nanosynbacterales</taxon>
        <taxon>Candidatus Nanosynbacteraceae</taxon>
        <taxon>Candidatus Nanosynbacter</taxon>
    </lineage>
</organism>
<accession>A0A4P9A3U1</accession>
<evidence type="ECO:0000256" key="1">
    <source>
        <dbReference type="SAM" id="Phobius"/>
    </source>
</evidence>
<dbReference type="OrthoDB" id="9791474at2"/>
<keyword evidence="1" id="KW-0472">Membrane</keyword>
<keyword evidence="1" id="KW-0812">Transmembrane</keyword>
<dbReference type="KEGG" id="nft:FBF37_03445"/>
<evidence type="ECO:0000313" key="3">
    <source>
        <dbReference type="Proteomes" id="UP000310639"/>
    </source>
</evidence>
<proteinExistence type="predicted"/>
<dbReference type="RefSeq" id="WP_138079502.1">
    <property type="nucleotide sequence ID" value="NZ_CP040004.1"/>
</dbReference>
<feature type="transmembrane region" description="Helical" evidence="1">
    <location>
        <begin position="21"/>
        <end position="42"/>
    </location>
</feature>
<name>A0A4P9A3U1_9BACT</name>